<sequence length="96" mass="10803">MIAVRDSLQPSQRKVSEKIAPKISSTQENATTMKINSVEHNDEAKSADGELRKESKCSLQYCLLCEIMKSEYVQEALRRAAPDLYELAMDSVSEVH</sequence>
<accession>A0A0M3KEE8</accession>
<organism evidence="4">
    <name type="scientific">Anisakis simplex</name>
    <name type="common">Herring worm</name>
    <dbReference type="NCBI Taxonomy" id="6269"/>
    <lineage>
        <taxon>Eukaryota</taxon>
        <taxon>Metazoa</taxon>
        <taxon>Ecdysozoa</taxon>
        <taxon>Nematoda</taxon>
        <taxon>Chromadorea</taxon>
        <taxon>Rhabditida</taxon>
        <taxon>Spirurina</taxon>
        <taxon>Ascaridomorpha</taxon>
        <taxon>Ascaridoidea</taxon>
        <taxon>Anisakidae</taxon>
        <taxon>Anisakis</taxon>
        <taxon>Anisakis simplex complex</taxon>
    </lineage>
</organism>
<dbReference type="WBParaSite" id="ASIM_0001935501-mRNA-1">
    <property type="protein sequence ID" value="ASIM_0001935501-mRNA-1"/>
    <property type="gene ID" value="ASIM_0001935501"/>
</dbReference>
<feature type="compositionally biased region" description="Basic and acidic residues" evidence="1">
    <location>
        <begin position="37"/>
        <end position="51"/>
    </location>
</feature>
<dbReference type="AlphaFoldDB" id="A0A0M3KEE8"/>
<evidence type="ECO:0000313" key="2">
    <source>
        <dbReference type="EMBL" id="VDK66063.1"/>
    </source>
</evidence>
<keyword evidence="3" id="KW-1185">Reference proteome</keyword>
<evidence type="ECO:0000313" key="3">
    <source>
        <dbReference type="Proteomes" id="UP000267096"/>
    </source>
</evidence>
<evidence type="ECO:0000256" key="1">
    <source>
        <dbReference type="SAM" id="MobiDB-lite"/>
    </source>
</evidence>
<protein>
    <submittedName>
        <fullName evidence="2 4">Uncharacterized protein</fullName>
    </submittedName>
</protein>
<feature type="region of interest" description="Disordered" evidence="1">
    <location>
        <begin position="1"/>
        <end position="51"/>
    </location>
</feature>
<dbReference type="EMBL" id="UYRR01036029">
    <property type="protein sequence ID" value="VDK66063.1"/>
    <property type="molecule type" value="Genomic_DNA"/>
</dbReference>
<dbReference type="Proteomes" id="UP000267096">
    <property type="component" value="Unassembled WGS sequence"/>
</dbReference>
<proteinExistence type="predicted"/>
<evidence type="ECO:0000313" key="4">
    <source>
        <dbReference type="WBParaSite" id="ASIM_0001935501-mRNA-1"/>
    </source>
</evidence>
<feature type="compositionally biased region" description="Polar residues" evidence="1">
    <location>
        <begin position="23"/>
        <end position="35"/>
    </location>
</feature>
<reference evidence="2 3" key="2">
    <citation type="submission" date="2018-11" db="EMBL/GenBank/DDBJ databases">
        <authorList>
            <consortium name="Pathogen Informatics"/>
        </authorList>
    </citation>
    <scope>NUCLEOTIDE SEQUENCE [LARGE SCALE GENOMIC DNA]</scope>
</reference>
<reference evidence="4" key="1">
    <citation type="submission" date="2017-02" db="UniProtKB">
        <authorList>
            <consortium name="WormBaseParasite"/>
        </authorList>
    </citation>
    <scope>IDENTIFICATION</scope>
</reference>
<gene>
    <name evidence="2" type="ORF">ASIM_LOCUS18745</name>
</gene>
<name>A0A0M3KEE8_ANISI</name>